<feature type="compositionally biased region" description="Low complexity" evidence="1">
    <location>
        <begin position="19"/>
        <end position="30"/>
    </location>
</feature>
<evidence type="ECO:0000256" key="1">
    <source>
        <dbReference type="SAM" id="MobiDB-lite"/>
    </source>
</evidence>
<dbReference type="Proteomes" id="UP001515480">
    <property type="component" value="Unassembled WGS sequence"/>
</dbReference>
<accession>A0AB34JAY7</accession>
<reference evidence="2 3" key="1">
    <citation type="journal article" date="2024" name="Science">
        <title>Giant polyketide synthase enzymes in the biosynthesis of giant marine polyether toxins.</title>
        <authorList>
            <person name="Fallon T.R."/>
            <person name="Shende V.V."/>
            <person name="Wierzbicki I.H."/>
            <person name="Pendleton A.L."/>
            <person name="Watervoot N.F."/>
            <person name="Auber R.P."/>
            <person name="Gonzalez D.J."/>
            <person name="Wisecaver J.H."/>
            <person name="Moore B.S."/>
        </authorList>
    </citation>
    <scope>NUCLEOTIDE SEQUENCE [LARGE SCALE GENOMIC DNA]</scope>
    <source>
        <strain evidence="2 3">12B1</strain>
    </source>
</reference>
<proteinExistence type="predicted"/>
<sequence>MAPRRTAAPVPPPDPPLAAPEAHSPEASPETSPPGARPAPLSAEQRQHQLQLLRAQIAALAADSATVLSEDDEEVEVGGQEAAAARVYTSISPASLADLLRGSERDLPLQHSPRNPFPRPPSLQTRAGHYDPAAAGDSVHAKVHAALQRVHKDTALELVKTELCTLVPVSSLLFDLDEFLHEAAQVAASEEWLRGQDAARLLQAALQQLRAARELNAERIGELRGATRSRHHREAIASILYDQEAAMVGATSRVEDLLTASFQARTIAAHVASVARDSASAVRGGSTKNATYAPRSAHLIARARQGMRRAQALAATRDTRVPLPAEAVLRVLRHACASARAWRRDLSAAACAHLLRGAYAVCLSFLFFGRQDSCVALRTHDHGIQPDAIWLRLTEKMRKAAALRRVIRLPLSAPPVRGQPSLLPEVAALGRLYLAAVHRLEHVSAAHAPSAYLFQLPGERPPRTVDMSSWLQTQLRIVAVSAPPGFSYLGHSIRSGASSAAEAIGVSRYLGNWMGGWSQSGRTREIHYMDPSVRPSPAAFGFFGWMLEGCFETLHPTWEYRFGARQQNDPGEPTGM</sequence>
<organism evidence="2 3">
    <name type="scientific">Prymnesium parvum</name>
    <name type="common">Toxic golden alga</name>
    <dbReference type="NCBI Taxonomy" id="97485"/>
    <lineage>
        <taxon>Eukaryota</taxon>
        <taxon>Haptista</taxon>
        <taxon>Haptophyta</taxon>
        <taxon>Prymnesiophyceae</taxon>
        <taxon>Prymnesiales</taxon>
        <taxon>Prymnesiaceae</taxon>
        <taxon>Prymnesium</taxon>
    </lineage>
</organism>
<feature type="compositionally biased region" description="Pro residues" evidence="1">
    <location>
        <begin position="9"/>
        <end position="18"/>
    </location>
</feature>
<evidence type="ECO:0000313" key="2">
    <source>
        <dbReference type="EMBL" id="KAL1515552.1"/>
    </source>
</evidence>
<feature type="region of interest" description="Disordered" evidence="1">
    <location>
        <begin position="106"/>
        <end position="133"/>
    </location>
</feature>
<dbReference type="AlphaFoldDB" id="A0AB34JAY7"/>
<dbReference type="EMBL" id="JBGBPQ010000011">
    <property type="protein sequence ID" value="KAL1515552.1"/>
    <property type="molecule type" value="Genomic_DNA"/>
</dbReference>
<gene>
    <name evidence="2" type="ORF">AB1Y20_002172</name>
</gene>
<comment type="caution">
    <text evidence="2">The sequence shown here is derived from an EMBL/GenBank/DDBJ whole genome shotgun (WGS) entry which is preliminary data.</text>
</comment>
<evidence type="ECO:0000313" key="3">
    <source>
        <dbReference type="Proteomes" id="UP001515480"/>
    </source>
</evidence>
<name>A0AB34JAY7_PRYPA</name>
<protein>
    <submittedName>
        <fullName evidence="2">Uncharacterized protein</fullName>
    </submittedName>
</protein>
<keyword evidence="3" id="KW-1185">Reference proteome</keyword>
<feature type="region of interest" description="Disordered" evidence="1">
    <location>
        <begin position="1"/>
        <end position="48"/>
    </location>
</feature>